<evidence type="ECO:0000313" key="5">
    <source>
        <dbReference type="EMBL" id="UTV26518.1"/>
    </source>
</evidence>
<dbReference type="Gene3D" id="1.10.10.60">
    <property type="entry name" value="Homeodomain-like"/>
    <property type="match status" value="1"/>
</dbReference>
<keyword evidence="6" id="KW-1185">Reference proteome</keyword>
<evidence type="ECO:0000256" key="1">
    <source>
        <dbReference type="ARBA" id="ARBA00023015"/>
    </source>
</evidence>
<dbReference type="SMART" id="SM00342">
    <property type="entry name" value="HTH_ARAC"/>
    <property type="match status" value="1"/>
</dbReference>
<proteinExistence type="predicted"/>
<keyword evidence="2" id="KW-0238">DNA-binding</keyword>
<evidence type="ECO:0000256" key="3">
    <source>
        <dbReference type="ARBA" id="ARBA00023163"/>
    </source>
</evidence>
<dbReference type="InterPro" id="IPR018060">
    <property type="entry name" value="HTH_AraC"/>
</dbReference>
<keyword evidence="3" id="KW-0804">Transcription</keyword>
<dbReference type="InterPro" id="IPR050204">
    <property type="entry name" value="AraC_XylS_family_regulators"/>
</dbReference>
<dbReference type="Pfam" id="PF12852">
    <property type="entry name" value="Cupin_6"/>
    <property type="match status" value="1"/>
</dbReference>
<dbReference type="PANTHER" id="PTHR46796">
    <property type="entry name" value="HTH-TYPE TRANSCRIPTIONAL ACTIVATOR RHAS-RELATED"/>
    <property type="match status" value="1"/>
</dbReference>
<dbReference type="InterPro" id="IPR009057">
    <property type="entry name" value="Homeodomain-like_sf"/>
</dbReference>
<dbReference type="SUPFAM" id="SSF51215">
    <property type="entry name" value="Regulatory protein AraC"/>
    <property type="match status" value="1"/>
</dbReference>
<dbReference type="EMBL" id="CP101508">
    <property type="protein sequence ID" value="UTV26518.1"/>
    <property type="molecule type" value="Genomic_DNA"/>
</dbReference>
<dbReference type="Proteomes" id="UP001057998">
    <property type="component" value="Chromosome 1"/>
</dbReference>
<evidence type="ECO:0000259" key="4">
    <source>
        <dbReference type="PROSITE" id="PS01124"/>
    </source>
</evidence>
<accession>A0ABY5GDS1</accession>
<dbReference type="InterPro" id="IPR037923">
    <property type="entry name" value="HTH-like"/>
</dbReference>
<organism evidence="5 6">
    <name type="scientific">Photobacterium atrarenae</name>
    <dbReference type="NCBI Taxonomy" id="865757"/>
    <lineage>
        <taxon>Bacteria</taxon>
        <taxon>Pseudomonadati</taxon>
        <taxon>Pseudomonadota</taxon>
        <taxon>Gammaproteobacteria</taxon>
        <taxon>Vibrionales</taxon>
        <taxon>Vibrionaceae</taxon>
        <taxon>Photobacterium</taxon>
    </lineage>
</organism>
<protein>
    <submittedName>
        <fullName evidence="5">AraC family transcriptional regulator</fullName>
    </submittedName>
</protein>
<dbReference type="Pfam" id="PF12833">
    <property type="entry name" value="HTH_18"/>
    <property type="match status" value="1"/>
</dbReference>
<dbReference type="PANTHER" id="PTHR46796:SF7">
    <property type="entry name" value="ARAC FAMILY TRANSCRIPTIONAL REGULATOR"/>
    <property type="match status" value="1"/>
</dbReference>
<keyword evidence="1" id="KW-0805">Transcription regulation</keyword>
<dbReference type="PROSITE" id="PS01124">
    <property type="entry name" value="HTH_ARAC_FAMILY_2"/>
    <property type="match status" value="1"/>
</dbReference>
<reference evidence="5" key="1">
    <citation type="submission" date="2022-07" db="EMBL/GenBank/DDBJ databases">
        <title>Genome sequencing of Photobacterium atrarenae GJH2-4.</title>
        <authorList>
            <person name="Park S.-J."/>
        </authorList>
    </citation>
    <scope>NUCLEOTIDE SEQUENCE</scope>
    <source>
        <strain evidence="5">GJH2-4</strain>
    </source>
</reference>
<gene>
    <name evidence="5" type="ORF">NNL38_09020</name>
</gene>
<dbReference type="RefSeq" id="WP_255387729.1">
    <property type="nucleotide sequence ID" value="NZ_CP101508.1"/>
</dbReference>
<evidence type="ECO:0000313" key="6">
    <source>
        <dbReference type="Proteomes" id="UP001057998"/>
    </source>
</evidence>
<dbReference type="InterPro" id="IPR032783">
    <property type="entry name" value="AraC_lig"/>
</dbReference>
<sequence>MHFQDPLSQFIRHLSPQVEVFAQVGLREPWGMAETQLDCGAFSYLRSGRCVVEVEGQAPIHLRAGQVILLPYGCAHRIMSEPGVPCQSVSELFDHQTPEAIRQMNIGGDGAPCQLMCGNIRFSMVQHWGQDPKIGGMPNTIVVDIDPGDRLENYLTWIYQENLQQDAGHDLAMKHLLELFFLEMLRGLNTLAINPSWLRALHDRHLARVILAIQDNFAREWTVEELASLAALSRSSFAERFKRVAGTAPLQFLRQWRCFVAAERLVTTSDSVQQIAQYCGFQSSDVLIRNFKQFHQSTPKQYRLAAQGSGPEKSTIHPALSMISR</sequence>
<feature type="domain" description="HTH araC/xylS-type" evidence="4">
    <location>
        <begin position="207"/>
        <end position="305"/>
    </location>
</feature>
<dbReference type="SUPFAM" id="SSF46689">
    <property type="entry name" value="Homeodomain-like"/>
    <property type="match status" value="2"/>
</dbReference>
<name>A0ABY5GDS1_9GAMM</name>
<evidence type="ECO:0000256" key="2">
    <source>
        <dbReference type="ARBA" id="ARBA00023125"/>
    </source>
</evidence>